<evidence type="ECO:0000313" key="2">
    <source>
        <dbReference type="Proteomes" id="UP000584663"/>
    </source>
</evidence>
<organism evidence="1 2">
    <name type="scientific">Sphingomonas yabuuchiae</name>
    <dbReference type="NCBI Taxonomy" id="172044"/>
    <lineage>
        <taxon>Bacteria</taxon>
        <taxon>Pseudomonadati</taxon>
        <taxon>Pseudomonadota</taxon>
        <taxon>Alphaproteobacteria</taxon>
        <taxon>Sphingomonadales</taxon>
        <taxon>Sphingomonadaceae</taxon>
        <taxon>Sphingomonas</taxon>
    </lineage>
</organism>
<dbReference type="RefSeq" id="WP_380865273.1">
    <property type="nucleotide sequence ID" value="NZ_JBHSVJ010000001.1"/>
</dbReference>
<sequence length="129" mass="15048">MMIDRTEMERAISTLSQKLAALPRLTREVFKFLVERRDERTAGFSDDFRISDPKLRRIYRGDDLDGDLALLSEAGLVSLNEPENHGEAYYWRIHFPGSGYSFHLTFIEYVADIRLDLRKPLVTLDFSDF</sequence>
<name>A0ABR6KDT9_9SPHN</name>
<keyword evidence="2" id="KW-1185">Reference proteome</keyword>
<reference evidence="1 2" key="1">
    <citation type="submission" date="2020-08" db="EMBL/GenBank/DDBJ databases">
        <title>Genomic Encyclopedia of Type Strains, Phase IV (KMG-IV): sequencing the most valuable type-strain genomes for metagenomic binning, comparative biology and taxonomic classification.</title>
        <authorList>
            <person name="Goeker M."/>
        </authorList>
    </citation>
    <scope>NUCLEOTIDE SEQUENCE [LARGE SCALE GENOMIC DNA]</scope>
    <source>
        <strain evidence="1 2">DSM 14562</strain>
    </source>
</reference>
<dbReference type="Proteomes" id="UP000584663">
    <property type="component" value="Unassembled WGS sequence"/>
</dbReference>
<protein>
    <submittedName>
        <fullName evidence="1">Uncharacterized protein</fullName>
    </submittedName>
</protein>
<comment type="caution">
    <text evidence="1">The sequence shown here is derived from an EMBL/GenBank/DDBJ whole genome shotgun (WGS) entry which is preliminary data.</text>
</comment>
<proteinExistence type="predicted"/>
<evidence type="ECO:0000313" key="1">
    <source>
        <dbReference type="EMBL" id="MBB4611285.1"/>
    </source>
</evidence>
<dbReference type="EMBL" id="JACHNX010000023">
    <property type="protein sequence ID" value="MBB4611285.1"/>
    <property type="molecule type" value="Genomic_DNA"/>
</dbReference>
<accession>A0ABR6KDT9</accession>
<gene>
    <name evidence="1" type="ORF">GGQ89_003531</name>
</gene>